<dbReference type="InterPro" id="IPR001757">
    <property type="entry name" value="P_typ_ATPase"/>
</dbReference>
<comment type="subcellular location">
    <subcellularLocation>
        <location evidence="1">Cell membrane</location>
        <topology evidence="1">Multi-pass membrane protein</topology>
    </subcellularLocation>
</comment>
<reference evidence="12 13" key="1">
    <citation type="submission" date="2016-12" db="EMBL/GenBank/DDBJ databases">
        <title>The new phylogeny of genus Mycobacterium.</title>
        <authorList>
            <person name="Tortoli E."/>
            <person name="Trovato A."/>
            <person name="Cirillo D.M."/>
        </authorList>
    </citation>
    <scope>NUCLEOTIDE SEQUENCE [LARGE SCALE GENOMIC DNA]</scope>
    <source>
        <strain evidence="12 13">DSM 45130</strain>
    </source>
</reference>
<feature type="transmembrane region" description="Helical" evidence="10">
    <location>
        <begin position="65"/>
        <end position="86"/>
    </location>
</feature>
<dbReference type="Gene3D" id="3.40.50.1000">
    <property type="entry name" value="HAD superfamily/HAD-like"/>
    <property type="match status" value="1"/>
</dbReference>
<dbReference type="NCBIfam" id="TIGR01494">
    <property type="entry name" value="ATPase_P-type"/>
    <property type="match status" value="2"/>
</dbReference>
<dbReference type="Proteomes" id="UP000192801">
    <property type="component" value="Unassembled WGS sequence"/>
</dbReference>
<dbReference type="InterPro" id="IPR036412">
    <property type="entry name" value="HAD-like_sf"/>
</dbReference>
<keyword evidence="5" id="KW-0067">ATP-binding</keyword>
<sequence length="701" mass="73480">VAEDATVGDRTGMAYSGTLVVHGMATGVAVGTGSDTEIGRIDVLLSGISVSSTPLLRQIGRFGRILAQVIVVLAAVTYALGVLWRGHAVDEMFMMAVALAASAIPEGLPAILTVTLAIGVQRMARRQAIVRRLPAVETLGSVTVICSDKTGTLTSNEMTVQRVLCGGHEFDVGGVGYAPVGDVSVDGRVIDPDRYPTFRSAVRAGLLCNDAQLDESDGEWTITGDPTEAALLVLGEKMGLPYRSAAAELPRTGELPFESEHRIMATRHADGDGSVVFVKGAPEQVVALCGTQLNARGEQPLDADYWQRQAAETAGQGLRVLAVAQRRDSGADRRGLDRGDVAGGFTMLGLIGFIDPQRPEAAAAIRDCHRAGIRVAMITGDHAATAGAIGAELGIGAGKPAVTGPEIEAADDAALRELVREREVFARASPEHKLRLVTAMQANGDVVAMTGDGVNDAPALKRADVGVAMGRKGTEAAKEASDIVLADDNFATIAAAVAEGRAVYDNIRKFILFMLPTNGGEALVVVAAILFELTLPLTPAQVLWVNLVTSATLGVALAFERSESDVMARDPRPPGESLLSGYFLWRVCLVSVLMAGGALTMFLLELRAGTSVETARTMAVNAIVVAEMFYVLNNRYLLAPVLNWTGLFGNKVAVAAVAACVGLQLAFTYLPAMNSVFGSTPLGHLDWLKAAGVGAMVFVVV</sequence>
<evidence type="ECO:0000256" key="3">
    <source>
        <dbReference type="ARBA" id="ARBA00022692"/>
    </source>
</evidence>
<dbReference type="Pfam" id="PF08282">
    <property type="entry name" value="Hydrolase_3"/>
    <property type="match status" value="1"/>
</dbReference>
<dbReference type="SFLD" id="SFLDF00027">
    <property type="entry name" value="p-type_atpase"/>
    <property type="match status" value="1"/>
</dbReference>
<dbReference type="Pfam" id="PF13246">
    <property type="entry name" value="Cation_ATPase"/>
    <property type="match status" value="1"/>
</dbReference>
<evidence type="ECO:0000313" key="12">
    <source>
        <dbReference type="EMBL" id="ORA60190.1"/>
    </source>
</evidence>
<dbReference type="InterPro" id="IPR006068">
    <property type="entry name" value="ATPase_P-typ_cation-transptr_C"/>
</dbReference>
<dbReference type="InterPro" id="IPR023299">
    <property type="entry name" value="ATPase_P-typ_cyto_dom_N"/>
</dbReference>
<dbReference type="GO" id="GO:0005391">
    <property type="term" value="F:P-type sodium:potassium-exchanging transporter activity"/>
    <property type="evidence" value="ECO:0007669"/>
    <property type="project" value="TreeGrafter"/>
</dbReference>
<dbReference type="PRINTS" id="PR00120">
    <property type="entry name" value="HATPASE"/>
</dbReference>
<comment type="caution">
    <text evidence="12">The sequence shown here is derived from an EMBL/GenBank/DDBJ whole genome shotgun (WGS) entry which is preliminary data.</text>
</comment>
<evidence type="ECO:0000256" key="6">
    <source>
        <dbReference type="ARBA" id="ARBA00022967"/>
    </source>
</evidence>
<evidence type="ECO:0000256" key="5">
    <source>
        <dbReference type="ARBA" id="ARBA00022840"/>
    </source>
</evidence>
<dbReference type="Pfam" id="PF00689">
    <property type="entry name" value="Cation_ATPase_C"/>
    <property type="match status" value="1"/>
</dbReference>
<feature type="non-terminal residue" evidence="12">
    <location>
        <position position="1"/>
    </location>
</feature>
<dbReference type="GO" id="GO:0005524">
    <property type="term" value="F:ATP binding"/>
    <property type="evidence" value="ECO:0007669"/>
    <property type="project" value="UniProtKB-KW"/>
</dbReference>
<feature type="transmembrane region" description="Helical" evidence="10">
    <location>
        <begin position="583"/>
        <end position="603"/>
    </location>
</feature>
<dbReference type="InterPro" id="IPR044492">
    <property type="entry name" value="P_typ_ATPase_HD_dom"/>
</dbReference>
<keyword evidence="3 10" id="KW-0812">Transmembrane</keyword>
<dbReference type="InterPro" id="IPR023298">
    <property type="entry name" value="ATPase_P-typ_TM_dom_sf"/>
</dbReference>
<dbReference type="PROSITE" id="PS00154">
    <property type="entry name" value="ATPASE_E1_E2"/>
    <property type="match status" value="1"/>
</dbReference>
<dbReference type="Gene3D" id="2.70.150.10">
    <property type="entry name" value="Calcium-transporting ATPase, cytoplasmic transduction domain A"/>
    <property type="match status" value="1"/>
</dbReference>
<dbReference type="GO" id="GO:0030007">
    <property type="term" value="P:intracellular potassium ion homeostasis"/>
    <property type="evidence" value="ECO:0007669"/>
    <property type="project" value="TreeGrafter"/>
</dbReference>
<name>A0A1X0CL29_9MYCO</name>
<dbReference type="InterPro" id="IPR050510">
    <property type="entry name" value="Cation_transp_ATPase_P-type"/>
</dbReference>
<feature type="transmembrane region" description="Helical" evidence="10">
    <location>
        <begin position="652"/>
        <end position="672"/>
    </location>
</feature>
<evidence type="ECO:0000256" key="10">
    <source>
        <dbReference type="SAM" id="Phobius"/>
    </source>
</evidence>
<gene>
    <name evidence="12" type="ORF">BST26_21535</name>
</gene>
<dbReference type="InterPro" id="IPR018303">
    <property type="entry name" value="ATPase_P-typ_P_site"/>
</dbReference>
<dbReference type="SUPFAM" id="SSF81665">
    <property type="entry name" value="Calcium ATPase, transmembrane domain M"/>
    <property type="match status" value="1"/>
</dbReference>
<dbReference type="SFLD" id="SFLDG00002">
    <property type="entry name" value="C1.7:_P-type_atpase_like"/>
    <property type="match status" value="1"/>
</dbReference>
<dbReference type="SUPFAM" id="SSF56784">
    <property type="entry name" value="HAD-like"/>
    <property type="match status" value="1"/>
</dbReference>
<keyword evidence="6" id="KW-1278">Translocase</keyword>
<dbReference type="EMBL" id="MVHS01000116">
    <property type="protein sequence ID" value="ORA60190.1"/>
    <property type="molecule type" value="Genomic_DNA"/>
</dbReference>
<evidence type="ECO:0000256" key="1">
    <source>
        <dbReference type="ARBA" id="ARBA00004651"/>
    </source>
</evidence>
<dbReference type="GO" id="GO:0036376">
    <property type="term" value="P:sodium ion export across plasma membrane"/>
    <property type="evidence" value="ECO:0007669"/>
    <property type="project" value="TreeGrafter"/>
</dbReference>
<feature type="transmembrane region" description="Helical" evidence="10">
    <location>
        <begin position="92"/>
        <end position="118"/>
    </location>
</feature>
<keyword evidence="7 10" id="KW-1133">Transmembrane helix</keyword>
<dbReference type="SUPFAM" id="SSF81660">
    <property type="entry name" value="Metal cation-transporting ATPase, ATP-binding domain N"/>
    <property type="match status" value="1"/>
</dbReference>
<dbReference type="GO" id="GO:1990573">
    <property type="term" value="P:potassium ion import across plasma membrane"/>
    <property type="evidence" value="ECO:0007669"/>
    <property type="project" value="TreeGrafter"/>
</dbReference>
<keyword evidence="4" id="KW-0547">Nucleotide-binding</keyword>
<keyword evidence="2" id="KW-1003">Cell membrane</keyword>
<dbReference type="STRING" id="444597.BST26_21535"/>
<accession>A0A1X0CL29</accession>
<dbReference type="PANTHER" id="PTHR43294">
    <property type="entry name" value="SODIUM/POTASSIUM-TRANSPORTING ATPASE SUBUNIT ALPHA"/>
    <property type="match status" value="1"/>
</dbReference>
<feature type="transmembrane region" description="Helical" evidence="10">
    <location>
        <begin position="615"/>
        <end position="632"/>
    </location>
</feature>
<keyword evidence="13" id="KW-1185">Reference proteome</keyword>
<dbReference type="RefSeq" id="WP_110811004.1">
    <property type="nucleotide sequence ID" value="NZ_MVHS01000116.1"/>
</dbReference>
<dbReference type="GO" id="GO:0016887">
    <property type="term" value="F:ATP hydrolysis activity"/>
    <property type="evidence" value="ECO:0007669"/>
    <property type="project" value="InterPro"/>
</dbReference>
<dbReference type="GO" id="GO:1902600">
    <property type="term" value="P:proton transmembrane transport"/>
    <property type="evidence" value="ECO:0007669"/>
    <property type="project" value="TreeGrafter"/>
</dbReference>
<evidence type="ECO:0000256" key="8">
    <source>
        <dbReference type="ARBA" id="ARBA00023136"/>
    </source>
</evidence>
<keyword evidence="8 10" id="KW-0472">Membrane</keyword>
<feature type="transmembrane region" description="Helical" evidence="10">
    <location>
        <begin position="510"/>
        <end position="531"/>
    </location>
</feature>
<dbReference type="PRINTS" id="PR00119">
    <property type="entry name" value="CATATPASE"/>
</dbReference>
<proteinExistence type="predicted"/>
<dbReference type="Gene3D" id="1.20.1110.10">
    <property type="entry name" value="Calcium-transporting ATPase, transmembrane domain"/>
    <property type="match status" value="1"/>
</dbReference>
<evidence type="ECO:0000256" key="4">
    <source>
        <dbReference type="ARBA" id="ARBA00022741"/>
    </source>
</evidence>
<dbReference type="InterPro" id="IPR023214">
    <property type="entry name" value="HAD_sf"/>
</dbReference>
<comment type="catalytic activity">
    <reaction evidence="9">
        <text>ATP + H2O = ADP + phosphate + H(+)</text>
        <dbReference type="Rhea" id="RHEA:13065"/>
        <dbReference type="ChEBI" id="CHEBI:15377"/>
        <dbReference type="ChEBI" id="CHEBI:15378"/>
        <dbReference type="ChEBI" id="CHEBI:30616"/>
        <dbReference type="ChEBI" id="CHEBI:43474"/>
        <dbReference type="ChEBI" id="CHEBI:456216"/>
    </reaction>
</comment>
<dbReference type="OrthoDB" id="9814270at2"/>
<feature type="non-terminal residue" evidence="12">
    <location>
        <position position="701"/>
    </location>
</feature>
<evidence type="ECO:0000256" key="9">
    <source>
        <dbReference type="ARBA" id="ARBA00049360"/>
    </source>
</evidence>
<evidence type="ECO:0000313" key="13">
    <source>
        <dbReference type="Proteomes" id="UP000192801"/>
    </source>
</evidence>
<feature type="domain" description="Cation-transporting P-type ATPase C-terminal" evidence="11">
    <location>
        <begin position="535"/>
        <end position="701"/>
    </location>
</feature>
<dbReference type="GO" id="GO:0006883">
    <property type="term" value="P:intracellular sodium ion homeostasis"/>
    <property type="evidence" value="ECO:0007669"/>
    <property type="project" value="TreeGrafter"/>
</dbReference>
<dbReference type="Gene3D" id="3.40.1110.10">
    <property type="entry name" value="Calcium-transporting ATPase, cytoplasmic domain N"/>
    <property type="match status" value="1"/>
</dbReference>
<evidence type="ECO:0000259" key="11">
    <source>
        <dbReference type="Pfam" id="PF00689"/>
    </source>
</evidence>
<evidence type="ECO:0000256" key="7">
    <source>
        <dbReference type="ARBA" id="ARBA00022989"/>
    </source>
</evidence>
<protein>
    <submittedName>
        <fullName evidence="12">Carbonate dehydratase</fullName>
    </submittedName>
</protein>
<feature type="transmembrane region" description="Helical" evidence="10">
    <location>
        <begin position="543"/>
        <end position="562"/>
    </location>
</feature>
<dbReference type="SFLD" id="SFLDS00003">
    <property type="entry name" value="Haloacid_Dehalogenase"/>
    <property type="match status" value="1"/>
</dbReference>
<dbReference type="AlphaFoldDB" id="A0A1X0CL29"/>
<evidence type="ECO:0000256" key="2">
    <source>
        <dbReference type="ARBA" id="ARBA00022475"/>
    </source>
</evidence>
<dbReference type="GO" id="GO:0005886">
    <property type="term" value="C:plasma membrane"/>
    <property type="evidence" value="ECO:0007669"/>
    <property type="project" value="UniProtKB-SubCell"/>
</dbReference>
<organism evidence="12 13">
    <name type="scientific">Mycolicibacterium insubricum</name>
    <dbReference type="NCBI Taxonomy" id="444597"/>
    <lineage>
        <taxon>Bacteria</taxon>
        <taxon>Bacillati</taxon>
        <taxon>Actinomycetota</taxon>
        <taxon>Actinomycetes</taxon>
        <taxon>Mycobacteriales</taxon>
        <taxon>Mycobacteriaceae</taxon>
        <taxon>Mycolicibacterium</taxon>
    </lineage>
</organism>
<dbReference type="PANTHER" id="PTHR43294:SF21">
    <property type="entry name" value="CATION TRANSPORTING ATPASE"/>
    <property type="match status" value="1"/>
</dbReference>